<organism evidence="6">
    <name type="scientific">freshwater metagenome</name>
    <dbReference type="NCBI Taxonomy" id="449393"/>
    <lineage>
        <taxon>unclassified sequences</taxon>
        <taxon>metagenomes</taxon>
        <taxon>ecological metagenomes</taxon>
    </lineage>
</organism>
<dbReference type="InterPro" id="IPR029044">
    <property type="entry name" value="Nucleotide-diphossugar_trans"/>
</dbReference>
<dbReference type="EMBL" id="CAFBPW010000160">
    <property type="protein sequence ID" value="CAB5036830.1"/>
    <property type="molecule type" value="Genomic_DNA"/>
</dbReference>
<dbReference type="Gene3D" id="3.90.550.10">
    <property type="entry name" value="Spore Coat Polysaccharide Biosynthesis Protein SpsA, Chain A"/>
    <property type="match status" value="2"/>
</dbReference>
<evidence type="ECO:0000259" key="5">
    <source>
        <dbReference type="Pfam" id="PF00535"/>
    </source>
</evidence>
<reference evidence="6" key="1">
    <citation type="submission" date="2020-05" db="EMBL/GenBank/DDBJ databases">
        <authorList>
            <person name="Chiriac C."/>
            <person name="Salcher M."/>
            <person name="Ghai R."/>
            <person name="Kavagutti S V."/>
        </authorList>
    </citation>
    <scope>NUCLEOTIDE SEQUENCE</scope>
</reference>
<keyword evidence="2" id="KW-0328">Glycosyltransferase</keyword>
<dbReference type="PANTHER" id="PTHR43179:SF12">
    <property type="entry name" value="GALACTOFURANOSYLTRANSFERASE GLFT2"/>
    <property type="match status" value="1"/>
</dbReference>
<gene>
    <name evidence="6" type="ORF">UFOPK4173_01297</name>
</gene>
<dbReference type="GO" id="GO:0016757">
    <property type="term" value="F:glycosyltransferase activity"/>
    <property type="evidence" value="ECO:0007669"/>
    <property type="project" value="UniProtKB-KW"/>
</dbReference>
<dbReference type="CDD" id="cd04186">
    <property type="entry name" value="GT_2_like_c"/>
    <property type="match status" value="1"/>
</dbReference>
<keyword evidence="3" id="KW-0808">Transferase</keyword>
<feature type="region of interest" description="Disordered" evidence="4">
    <location>
        <begin position="423"/>
        <end position="445"/>
    </location>
</feature>
<comment type="similarity">
    <text evidence="1">Belongs to the glycosyltransferase 2 family.</text>
</comment>
<protein>
    <submittedName>
        <fullName evidence="6">Unannotated protein</fullName>
    </submittedName>
</protein>
<dbReference type="SUPFAM" id="SSF53448">
    <property type="entry name" value="Nucleotide-diphospho-sugar transferases"/>
    <property type="match status" value="1"/>
</dbReference>
<dbReference type="PANTHER" id="PTHR43179">
    <property type="entry name" value="RHAMNOSYLTRANSFERASE WBBL"/>
    <property type="match status" value="1"/>
</dbReference>
<dbReference type="Pfam" id="PF13641">
    <property type="entry name" value="Glyco_tranf_2_3"/>
    <property type="match status" value="1"/>
</dbReference>
<evidence type="ECO:0000256" key="4">
    <source>
        <dbReference type="SAM" id="MobiDB-lite"/>
    </source>
</evidence>
<dbReference type="InterPro" id="IPR001173">
    <property type="entry name" value="Glyco_trans_2-like"/>
</dbReference>
<evidence type="ECO:0000256" key="3">
    <source>
        <dbReference type="ARBA" id="ARBA00022679"/>
    </source>
</evidence>
<feature type="domain" description="Glycosyltransferase 2-like" evidence="5">
    <location>
        <begin position="11"/>
        <end position="122"/>
    </location>
</feature>
<evidence type="ECO:0000256" key="2">
    <source>
        <dbReference type="ARBA" id="ARBA00022676"/>
    </source>
</evidence>
<feature type="compositionally biased region" description="Low complexity" evidence="4">
    <location>
        <begin position="433"/>
        <end position="445"/>
    </location>
</feature>
<sequence>MTHPHPPRVRVVVLNWNSAWFTRRCLSALEVTDYPSDCIELVLVDNASVDGSLELLRYEFPNVRVIANEQNLGFAEGCNRAMRDLAQVDAVALVNNDAVPEPGWLWPLVEGLQSDPAVGAVAAGLVLEPAFTRVGLKVTGGQAQIESLSIGPISVLDRSQSKGMWSVGHSDWPMDLDYFVDGSAELLVPAGAGERVITVRATGVGTLVASTAFDQAQIQLGTSAAELQLRAGDDRTELLNGLGTDLRENSEGFDRHFGEPAQMLSAVGPETVLGFCGGGVLLRTAMLDQVGLFDPRLFAYYEDTDLAWRARRAGWHTVTAPTSVIRHSFGASAASASPGFFVHVYRNWMMTVLRNANKQERRLALRSIWDRVKWAVRANVFSRLKHGRLPRTKLVWAWKQVLWDSLIELRYLRKTRDQTIGAEATNRLRRPLRPSSGARPPSSRPGGPLIVYFDIQQSRSAASRLLTQLPLIDSRIDLVAVVEDLGSPVGYRRASASEMQVTLGLQGRAIESETEVLRLAEFAIGSVLLDCEQDRITAKPATKGLLQSSSEFAVQQGDDLSEVALELAEMASISRVQLEGFVKLLIARFGLP</sequence>
<dbReference type="Pfam" id="PF00535">
    <property type="entry name" value="Glycos_transf_2"/>
    <property type="match status" value="1"/>
</dbReference>
<evidence type="ECO:0000256" key="1">
    <source>
        <dbReference type="ARBA" id="ARBA00006739"/>
    </source>
</evidence>
<accession>A0A6J7S8V6</accession>
<dbReference type="AlphaFoldDB" id="A0A6J7S8V6"/>
<proteinExistence type="inferred from homology"/>
<evidence type="ECO:0000313" key="6">
    <source>
        <dbReference type="EMBL" id="CAB5036830.1"/>
    </source>
</evidence>
<name>A0A6J7S8V6_9ZZZZ</name>